<protein>
    <submittedName>
        <fullName evidence="2">Glyoxalase</fullName>
    </submittedName>
</protein>
<evidence type="ECO:0000259" key="1">
    <source>
        <dbReference type="PROSITE" id="PS51819"/>
    </source>
</evidence>
<comment type="caution">
    <text evidence="2">The sequence shown here is derived from an EMBL/GenBank/DDBJ whole genome shotgun (WGS) entry which is preliminary data.</text>
</comment>
<dbReference type="AlphaFoldDB" id="A0A399JC04"/>
<evidence type="ECO:0000313" key="3">
    <source>
        <dbReference type="Proteomes" id="UP000265419"/>
    </source>
</evidence>
<dbReference type="InterPro" id="IPR037523">
    <property type="entry name" value="VOC_core"/>
</dbReference>
<dbReference type="PANTHER" id="PTHR36503">
    <property type="entry name" value="BLR2520 PROTEIN"/>
    <property type="match status" value="1"/>
</dbReference>
<proteinExistence type="predicted"/>
<dbReference type="RefSeq" id="WP_119423741.1">
    <property type="nucleotide sequence ID" value="NZ_JBHOFJ010000022.1"/>
</dbReference>
<organism evidence="2 3">
    <name type="scientific">Galactobacter valiniphilus</name>
    <dbReference type="NCBI Taxonomy" id="2676122"/>
    <lineage>
        <taxon>Bacteria</taxon>
        <taxon>Bacillati</taxon>
        <taxon>Actinomycetota</taxon>
        <taxon>Actinomycetes</taxon>
        <taxon>Micrococcales</taxon>
        <taxon>Micrococcaceae</taxon>
        <taxon>Galactobacter</taxon>
    </lineage>
</organism>
<gene>
    <name evidence="2" type="ORF">DWB68_03410</name>
</gene>
<dbReference type="PANTHER" id="PTHR36503:SF3">
    <property type="entry name" value="BLR0126 PROTEIN"/>
    <property type="match status" value="1"/>
</dbReference>
<dbReference type="PROSITE" id="PS51819">
    <property type="entry name" value="VOC"/>
    <property type="match status" value="1"/>
</dbReference>
<dbReference type="SUPFAM" id="SSF54593">
    <property type="entry name" value="Glyoxalase/Bleomycin resistance protein/Dihydroxybiphenyl dioxygenase"/>
    <property type="match status" value="1"/>
</dbReference>
<dbReference type="InterPro" id="IPR004360">
    <property type="entry name" value="Glyas_Fos-R_dOase_dom"/>
</dbReference>
<dbReference type="Proteomes" id="UP000265419">
    <property type="component" value="Unassembled WGS sequence"/>
</dbReference>
<dbReference type="Pfam" id="PF00903">
    <property type="entry name" value="Glyoxalase"/>
    <property type="match status" value="1"/>
</dbReference>
<dbReference type="Gene3D" id="3.10.180.10">
    <property type="entry name" value="2,3-Dihydroxybiphenyl 1,2-Dioxygenase, domain 1"/>
    <property type="match status" value="1"/>
</dbReference>
<dbReference type="InterPro" id="IPR029068">
    <property type="entry name" value="Glyas_Bleomycin-R_OHBP_Dase"/>
</dbReference>
<name>A0A399JC04_9MICC</name>
<accession>A0A399JC04</accession>
<keyword evidence="3" id="KW-1185">Reference proteome</keyword>
<evidence type="ECO:0000313" key="2">
    <source>
        <dbReference type="EMBL" id="RII43093.1"/>
    </source>
</evidence>
<feature type="domain" description="VOC" evidence="1">
    <location>
        <begin position="9"/>
        <end position="134"/>
    </location>
</feature>
<dbReference type="EMBL" id="QQXK01000005">
    <property type="protein sequence ID" value="RII43093.1"/>
    <property type="molecule type" value="Genomic_DNA"/>
</dbReference>
<sequence>MNQPAASHFVTALTLGVRDVEASLAFYREALGLPLVYHVPGEIAFVQAAPGQLLALWNIASMPGEYGNVGFSPDSAPPVSLGHNVATAAEVVPLVDRALAAGATLVSAPETRSWGGTSGCVADPDGYRIDVVHNPAFSIGEDGSLTV</sequence>
<reference evidence="2 3" key="1">
    <citation type="submission" date="2018-07" db="EMBL/GenBank/DDBJ databases">
        <title>Arthrobacter sp. nov., isolated from raw cow's milk with high bacterial count.</title>
        <authorList>
            <person name="Hahne J."/>
            <person name="Isele D."/>
            <person name="Lipski A."/>
        </authorList>
    </citation>
    <scope>NUCLEOTIDE SEQUENCE [LARGE SCALE GENOMIC DNA]</scope>
    <source>
        <strain evidence="2 3">JZ R-35</strain>
    </source>
</reference>